<dbReference type="EMBL" id="CM047742">
    <property type="protein sequence ID" value="KAJ0035128.1"/>
    <property type="molecule type" value="Genomic_DNA"/>
</dbReference>
<proteinExistence type="predicted"/>
<evidence type="ECO:0000313" key="1">
    <source>
        <dbReference type="EMBL" id="KAJ0035128.1"/>
    </source>
</evidence>
<evidence type="ECO:0000313" key="2">
    <source>
        <dbReference type="Proteomes" id="UP001163603"/>
    </source>
</evidence>
<name>A0ACC0YDZ4_9ROSI</name>
<keyword evidence="2" id="KW-1185">Reference proteome</keyword>
<reference evidence="2" key="1">
    <citation type="journal article" date="2023" name="G3 (Bethesda)">
        <title>Genome assembly and association tests identify interacting loci associated with vigor, precocity, and sex in interspecific pistachio rootstocks.</title>
        <authorList>
            <person name="Palmer W."/>
            <person name="Jacygrad E."/>
            <person name="Sagayaradj S."/>
            <person name="Cavanaugh K."/>
            <person name="Han R."/>
            <person name="Bertier L."/>
            <person name="Beede B."/>
            <person name="Kafkas S."/>
            <person name="Golino D."/>
            <person name="Preece J."/>
            <person name="Michelmore R."/>
        </authorList>
    </citation>
    <scope>NUCLEOTIDE SEQUENCE [LARGE SCALE GENOMIC DNA]</scope>
</reference>
<protein>
    <submittedName>
        <fullName evidence="1">Uncharacterized protein</fullName>
    </submittedName>
</protein>
<gene>
    <name evidence="1" type="ORF">Pint_26491</name>
</gene>
<comment type="caution">
    <text evidence="1">The sequence shown here is derived from an EMBL/GenBank/DDBJ whole genome shotgun (WGS) entry which is preliminary data.</text>
</comment>
<sequence length="60" mass="6839">MAEEGATLEYTPTWVVAVVCTVIVAISLFVERFLHYLGKFLKKKKQKPLFEALLKIKEGI</sequence>
<organism evidence="1 2">
    <name type="scientific">Pistacia integerrima</name>
    <dbReference type="NCBI Taxonomy" id="434235"/>
    <lineage>
        <taxon>Eukaryota</taxon>
        <taxon>Viridiplantae</taxon>
        <taxon>Streptophyta</taxon>
        <taxon>Embryophyta</taxon>
        <taxon>Tracheophyta</taxon>
        <taxon>Spermatophyta</taxon>
        <taxon>Magnoliopsida</taxon>
        <taxon>eudicotyledons</taxon>
        <taxon>Gunneridae</taxon>
        <taxon>Pentapetalae</taxon>
        <taxon>rosids</taxon>
        <taxon>malvids</taxon>
        <taxon>Sapindales</taxon>
        <taxon>Anacardiaceae</taxon>
        <taxon>Pistacia</taxon>
    </lineage>
</organism>
<accession>A0ACC0YDZ4</accession>
<dbReference type="Proteomes" id="UP001163603">
    <property type="component" value="Chromosome 7"/>
</dbReference>